<name>A0ABD6EUP9_9BILA</name>
<reference evidence="3 4" key="1">
    <citation type="submission" date="2024-08" db="EMBL/GenBank/DDBJ databases">
        <title>Gnathostoma spinigerum genome.</title>
        <authorList>
            <person name="Gonzalez-Bertolin B."/>
            <person name="Monzon S."/>
            <person name="Zaballos A."/>
            <person name="Jimenez P."/>
            <person name="Dekumyoy P."/>
            <person name="Varona S."/>
            <person name="Cuesta I."/>
            <person name="Sumanam S."/>
            <person name="Adisakwattana P."/>
            <person name="Gasser R.B."/>
            <person name="Hernandez-Gonzalez A."/>
            <person name="Young N.D."/>
            <person name="Perteguer M.J."/>
        </authorList>
    </citation>
    <scope>NUCLEOTIDE SEQUENCE [LARGE SCALE GENOMIC DNA]</scope>
    <source>
        <strain evidence="3">AL3</strain>
        <tissue evidence="3">Liver</tissue>
    </source>
</reference>
<sequence length="192" mass="21641">MALYEKMIDVWSQYYSPMDFRVYWEGNYYDNDVHDYAEVGEKTFRVLINKCSQIFHSIGVSKGTRILLYLPNVLQLPVAAIACLNVGAVIVTEDPRKDNVKDLVLLLDSTSPSVVITLDGFWSGRHLISSKNTLDEAITQAKKKPEHVLVIRHTSPNEGIPPPRKVLIGKRPYYSLKVCALMTLVHLISVGP</sequence>
<evidence type="ECO:0000313" key="3">
    <source>
        <dbReference type="EMBL" id="MFH4980773.1"/>
    </source>
</evidence>
<dbReference type="GO" id="GO:0003987">
    <property type="term" value="F:acetate-CoA ligase activity"/>
    <property type="evidence" value="ECO:0007669"/>
    <property type="project" value="UniProtKB-EC"/>
</dbReference>
<dbReference type="SUPFAM" id="SSF56801">
    <property type="entry name" value="Acetyl-CoA synthetase-like"/>
    <property type="match status" value="1"/>
</dbReference>
<dbReference type="Gene3D" id="3.40.50.12780">
    <property type="entry name" value="N-terminal domain of ligase-like"/>
    <property type="match status" value="1"/>
</dbReference>
<evidence type="ECO:0000313" key="4">
    <source>
        <dbReference type="Proteomes" id="UP001608902"/>
    </source>
</evidence>
<dbReference type="Pfam" id="PF00501">
    <property type="entry name" value="AMP-binding"/>
    <property type="match status" value="1"/>
</dbReference>
<evidence type="ECO:0000259" key="2">
    <source>
        <dbReference type="Pfam" id="PF00501"/>
    </source>
</evidence>
<dbReference type="PANTHER" id="PTHR24095">
    <property type="entry name" value="ACETYL-COENZYME A SYNTHETASE"/>
    <property type="match status" value="1"/>
</dbReference>
<dbReference type="EMBL" id="JBGFUD010006056">
    <property type="protein sequence ID" value="MFH4980773.1"/>
    <property type="molecule type" value="Genomic_DNA"/>
</dbReference>
<comment type="caution">
    <text evidence="3">The sequence shown here is derived from an EMBL/GenBank/DDBJ whole genome shotgun (WGS) entry which is preliminary data.</text>
</comment>
<evidence type="ECO:0000256" key="1">
    <source>
        <dbReference type="ARBA" id="ARBA00013275"/>
    </source>
</evidence>
<proteinExistence type="predicted"/>
<dbReference type="InterPro" id="IPR042099">
    <property type="entry name" value="ANL_N_sf"/>
</dbReference>
<protein>
    <recommendedName>
        <fullName evidence="1">acetate--CoA ligase</fullName>
        <ecNumber evidence="1">6.2.1.1</ecNumber>
    </recommendedName>
</protein>
<gene>
    <name evidence="3" type="ORF">AB6A40_007482</name>
</gene>
<keyword evidence="4" id="KW-1185">Reference proteome</keyword>
<dbReference type="Proteomes" id="UP001608902">
    <property type="component" value="Unassembled WGS sequence"/>
</dbReference>
<dbReference type="AlphaFoldDB" id="A0ABD6EUP9"/>
<organism evidence="3 4">
    <name type="scientific">Gnathostoma spinigerum</name>
    <dbReference type="NCBI Taxonomy" id="75299"/>
    <lineage>
        <taxon>Eukaryota</taxon>
        <taxon>Metazoa</taxon>
        <taxon>Ecdysozoa</taxon>
        <taxon>Nematoda</taxon>
        <taxon>Chromadorea</taxon>
        <taxon>Rhabditida</taxon>
        <taxon>Spirurina</taxon>
        <taxon>Gnathostomatomorpha</taxon>
        <taxon>Gnathostomatoidea</taxon>
        <taxon>Gnathostomatidae</taxon>
        <taxon>Gnathostoma</taxon>
    </lineage>
</organism>
<feature type="domain" description="AMP-dependent synthetase/ligase" evidence="2">
    <location>
        <begin position="47"/>
        <end position="158"/>
    </location>
</feature>
<dbReference type="PANTHER" id="PTHR24095:SF244">
    <property type="entry name" value="ACETYL-COENZYME A SYNTHETASE"/>
    <property type="match status" value="1"/>
</dbReference>
<accession>A0ABD6EUP9</accession>
<dbReference type="EC" id="6.2.1.1" evidence="1"/>
<dbReference type="InterPro" id="IPR000873">
    <property type="entry name" value="AMP-dep_synth/lig_dom"/>
</dbReference>